<organism evidence="2 3">
    <name type="scientific">Candidatus Yanofskybacteria bacterium GW2011_GWD1_39_16</name>
    <dbReference type="NCBI Taxonomy" id="1619030"/>
    <lineage>
        <taxon>Bacteria</taxon>
        <taxon>Candidatus Yanofskyibacteriota</taxon>
    </lineage>
</organism>
<evidence type="ECO:0000313" key="2">
    <source>
        <dbReference type="EMBL" id="KKR09555.1"/>
    </source>
</evidence>
<dbReference type="Proteomes" id="UP000033996">
    <property type="component" value="Unassembled WGS sequence"/>
</dbReference>
<name>A0A837HSI8_9BACT</name>
<gene>
    <name evidence="2" type="ORF">UT35_C0002G0005</name>
</gene>
<proteinExistence type="predicted"/>
<sequence length="47" mass="5608">MNEDEKEEEKEDKEYEEEIKDAIDTEDLGAKADYEYTKEKDESVMSK</sequence>
<evidence type="ECO:0000313" key="3">
    <source>
        <dbReference type="Proteomes" id="UP000033996"/>
    </source>
</evidence>
<accession>A0A837HSI8</accession>
<feature type="compositionally biased region" description="Basic and acidic residues" evidence="1">
    <location>
        <begin position="20"/>
        <end position="47"/>
    </location>
</feature>
<protein>
    <submittedName>
        <fullName evidence="2">Uncharacterized protein</fullName>
    </submittedName>
</protein>
<dbReference type="AlphaFoldDB" id="A0A837HSI8"/>
<feature type="compositionally biased region" description="Acidic residues" evidence="1">
    <location>
        <begin position="1"/>
        <end position="19"/>
    </location>
</feature>
<dbReference type="EMBL" id="LBWL01000002">
    <property type="protein sequence ID" value="KKR09555.1"/>
    <property type="molecule type" value="Genomic_DNA"/>
</dbReference>
<feature type="region of interest" description="Disordered" evidence="1">
    <location>
        <begin position="1"/>
        <end position="47"/>
    </location>
</feature>
<reference evidence="2 3" key="1">
    <citation type="journal article" date="2015" name="Nature">
        <title>rRNA introns, odd ribosomes, and small enigmatic genomes across a large radiation of phyla.</title>
        <authorList>
            <person name="Brown C.T."/>
            <person name="Hug L.A."/>
            <person name="Thomas B.C."/>
            <person name="Sharon I."/>
            <person name="Castelle C.J."/>
            <person name="Singh A."/>
            <person name="Wilkins M.J."/>
            <person name="Williams K.H."/>
            <person name="Banfield J.F."/>
        </authorList>
    </citation>
    <scope>NUCLEOTIDE SEQUENCE [LARGE SCALE GENOMIC DNA]</scope>
</reference>
<evidence type="ECO:0000256" key="1">
    <source>
        <dbReference type="SAM" id="MobiDB-lite"/>
    </source>
</evidence>
<comment type="caution">
    <text evidence="2">The sequence shown here is derived from an EMBL/GenBank/DDBJ whole genome shotgun (WGS) entry which is preliminary data.</text>
</comment>